<keyword evidence="4" id="KW-0677">Repeat</keyword>
<sequence length="239" mass="26664">MTNAYVNHKCFASQGKYKPGSKYEKDLKDIIKSIPLTSNFSTGYEMMSLGKGPSYVSAVLQCRGDSYGPRCRSCYDTALSELQRRCPRFKGGIIWYDQCLLEISAIDTIGQVDYNNNLCVASAKNVTGDKDMIQDKWVSLVSNLTGIAINEKNLYQGRPALYAAGETRLGTKETMFAMVQCTKDLSVTGCQVCVGSILVGFQDCWRGKRGMRVLGRSCNFRFELYPFINSKASPKYLET</sequence>
<comment type="similarity">
    <text evidence="5">Belongs to the cysteine-rich repeat secretory protein family.</text>
</comment>
<evidence type="ECO:0000256" key="4">
    <source>
        <dbReference type="ARBA" id="ARBA00022737"/>
    </source>
</evidence>
<evidence type="ECO:0000256" key="3">
    <source>
        <dbReference type="ARBA" id="ARBA00022729"/>
    </source>
</evidence>
<feature type="domain" description="Gnk2-homologous" evidence="6">
    <location>
        <begin position="5"/>
        <end position="108"/>
    </location>
</feature>
<dbReference type="EMBL" id="OU466859">
    <property type="protein sequence ID" value="CAH2053063.1"/>
    <property type="molecule type" value="Genomic_DNA"/>
</dbReference>
<dbReference type="PANTHER" id="PTHR32411:SF53">
    <property type="entry name" value="CYSTEINE-RICH REPEAT SECRETORY PROTEIN 18-RELATED"/>
    <property type="match status" value="1"/>
</dbReference>
<keyword evidence="3" id="KW-0732">Signal</keyword>
<dbReference type="Pfam" id="PF01657">
    <property type="entry name" value="Stress-antifung"/>
    <property type="match status" value="2"/>
</dbReference>
<evidence type="ECO:0000259" key="6">
    <source>
        <dbReference type="PROSITE" id="PS51473"/>
    </source>
</evidence>
<organism evidence="7 8">
    <name type="scientific">Thlaspi arvense</name>
    <name type="common">Field penny-cress</name>
    <dbReference type="NCBI Taxonomy" id="13288"/>
    <lineage>
        <taxon>Eukaryota</taxon>
        <taxon>Viridiplantae</taxon>
        <taxon>Streptophyta</taxon>
        <taxon>Embryophyta</taxon>
        <taxon>Tracheophyta</taxon>
        <taxon>Spermatophyta</taxon>
        <taxon>Magnoliopsida</taxon>
        <taxon>eudicotyledons</taxon>
        <taxon>Gunneridae</taxon>
        <taxon>Pentapetalae</taxon>
        <taxon>rosids</taxon>
        <taxon>malvids</taxon>
        <taxon>Brassicales</taxon>
        <taxon>Brassicaceae</taxon>
        <taxon>Thlaspideae</taxon>
        <taxon>Thlaspi</taxon>
    </lineage>
</organism>
<evidence type="ECO:0000256" key="1">
    <source>
        <dbReference type="ARBA" id="ARBA00004613"/>
    </source>
</evidence>
<dbReference type="CDD" id="cd23509">
    <property type="entry name" value="Gnk2-like"/>
    <property type="match status" value="2"/>
</dbReference>
<evidence type="ECO:0000313" key="8">
    <source>
        <dbReference type="Proteomes" id="UP000836841"/>
    </source>
</evidence>
<comment type="subcellular location">
    <subcellularLocation>
        <location evidence="1">Secreted</location>
    </subcellularLocation>
</comment>
<dbReference type="AlphaFoldDB" id="A0AAU9S0Y4"/>
<dbReference type="Proteomes" id="UP000836841">
    <property type="component" value="Chromosome 3"/>
</dbReference>
<gene>
    <name evidence="7" type="ORF">TAV2_LOCUS11691</name>
</gene>
<dbReference type="PANTHER" id="PTHR32411">
    <property type="entry name" value="CYSTEINE-RICH REPEAT SECRETORY PROTEIN 38-RELATED"/>
    <property type="match status" value="1"/>
</dbReference>
<name>A0AAU9S0Y4_THLAR</name>
<keyword evidence="2" id="KW-0964">Secreted</keyword>
<accession>A0AAU9S0Y4</accession>
<dbReference type="PROSITE" id="PS51473">
    <property type="entry name" value="GNK2"/>
    <property type="match status" value="2"/>
</dbReference>
<dbReference type="InterPro" id="IPR050581">
    <property type="entry name" value="CRR_secretory_protein"/>
</dbReference>
<keyword evidence="8" id="KW-1185">Reference proteome</keyword>
<dbReference type="InterPro" id="IPR038408">
    <property type="entry name" value="GNK2_sf"/>
</dbReference>
<dbReference type="InterPro" id="IPR002902">
    <property type="entry name" value="GNK2"/>
</dbReference>
<evidence type="ECO:0000256" key="5">
    <source>
        <dbReference type="ARBA" id="ARBA00038515"/>
    </source>
</evidence>
<evidence type="ECO:0000313" key="7">
    <source>
        <dbReference type="EMBL" id="CAH2053063.1"/>
    </source>
</evidence>
<protein>
    <recommendedName>
        <fullName evidence="6">Gnk2-homologous domain-containing protein</fullName>
    </recommendedName>
</protein>
<reference evidence="7 8" key="1">
    <citation type="submission" date="2022-03" db="EMBL/GenBank/DDBJ databases">
        <authorList>
            <person name="Nunn A."/>
            <person name="Chopra R."/>
            <person name="Nunn A."/>
            <person name="Contreras Garrido A."/>
        </authorList>
    </citation>
    <scope>NUCLEOTIDE SEQUENCE [LARGE SCALE GENOMIC DNA]</scope>
</reference>
<proteinExistence type="inferred from homology"/>
<dbReference type="GO" id="GO:0005576">
    <property type="term" value="C:extracellular region"/>
    <property type="evidence" value="ECO:0007669"/>
    <property type="project" value="UniProtKB-SubCell"/>
</dbReference>
<feature type="domain" description="Gnk2-homologous" evidence="6">
    <location>
        <begin position="114"/>
        <end position="227"/>
    </location>
</feature>
<evidence type="ECO:0000256" key="2">
    <source>
        <dbReference type="ARBA" id="ARBA00022525"/>
    </source>
</evidence>
<dbReference type="Gene3D" id="3.30.430.20">
    <property type="entry name" value="Gnk2 domain, C-X8-C-X2-C motif"/>
    <property type="match status" value="2"/>
</dbReference>